<reference evidence="1 2" key="1">
    <citation type="submission" date="2019-01" db="EMBL/GenBank/DDBJ databases">
        <title>Complete genome sequence of Cohnella hallensis HS21 isolated from Korean fir (Abies koreana) rhizospheric soil.</title>
        <authorList>
            <person name="Jiang L."/>
            <person name="Kang S.W."/>
            <person name="Kim S."/>
            <person name="Jung J."/>
            <person name="Kim C.Y."/>
            <person name="Kim D.H."/>
            <person name="Kim S.W."/>
            <person name="Lee J."/>
        </authorList>
    </citation>
    <scope>NUCLEOTIDE SEQUENCE [LARGE SCALE GENOMIC DNA]</scope>
    <source>
        <strain evidence="1 2">HS21</strain>
    </source>
</reference>
<keyword evidence="2" id="KW-1185">Reference proteome</keyword>
<dbReference type="Proteomes" id="UP000289856">
    <property type="component" value="Chromosome"/>
</dbReference>
<sequence>MERDVRYFRATRSGEGTIRVRYTNISSNGVAKGHEWREMYEYFEQRGCEGREWREMYDIFE</sequence>
<name>A0A3T1D0X1_9BACL</name>
<evidence type="ECO:0000313" key="1">
    <source>
        <dbReference type="EMBL" id="BBI31711.1"/>
    </source>
</evidence>
<dbReference type="KEGG" id="cohn:KCTCHS21_11100"/>
<accession>A0A3T1D0X1</accession>
<protein>
    <submittedName>
        <fullName evidence="1">Uncharacterized protein</fullName>
    </submittedName>
</protein>
<dbReference type="EMBL" id="AP019400">
    <property type="protein sequence ID" value="BBI31711.1"/>
    <property type="molecule type" value="Genomic_DNA"/>
</dbReference>
<proteinExistence type="predicted"/>
<gene>
    <name evidence="1" type="ORF">KCTCHS21_11100</name>
</gene>
<dbReference type="AlphaFoldDB" id="A0A3T1D0X1"/>
<evidence type="ECO:0000313" key="2">
    <source>
        <dbReference type="Proteomes" id="UP000289856"/>
    </source>
</evidence>
<organism evidence="1 2">
    <name type="scientific">Cohnella abietis</name>
    <dbReference type="NCBI Taxonomy" id="2507935"/>
    <lineage>
        <taxon>Bacteria</taxon>
        <taxon>Bacillati</taxon>
        <taxon>Bacillota</taxon>
        <taxon>Bacilli</taxon>
        <taxon>Bacillales</taxon>
        <taxon>Paenibacillaceae</taxon>
        <taxon>Cohnella</taxon>
    </lineage>
</organism>